<reference evidence="6 7" key="1">
    <citation type="journal article" date="2014" name="Nat. Commun.">
        <title>Klebsormidium flaccidum genome reveals primary factors for plant terrestrial adaptation.</title>
        <authorList>
            <person name="Hori K."/>
            <person name="Maruyama F."/>
            <person name="Fujisawa T."/>
            <person name="Togashi T."/>
            <person name="Yamamoto N."/>
            <person name="Seo M."/>
            <person name="Sato S."/>
            <person name="Yamada T."/>
            <person name="Mori H."/>
            <person name="Tajima N."/>
            <person name="Moriyama T."/>
            <person name="Ikeuchi M."/>
            <person name="Watanabe M."/>
            <person name="Wada H."/>
            <person name="Kobayashi K."/>
            <person name="Saito M."/>
            <person name="Masuda T."/>
            <person name="Sasaki-Sekimoto Y."/>
            <person name="Mashiguchi K."/>
            <person name="Awai K."/>
            <person name="Shimojima M."/>
            <person name="Masuda S."/>
            <person name="Iwai M."/>
            <person name="Nobusawa T."/>
            <person name="Narise T."/>
            <person name="Kondo S."/>
            <person name="Saito H."/>
            <person name="Sato R."/>
            <person name="Murakawa M."/>
            <person name="Ihara Y."/>
            <person name="Oshima-Yamada Y."/>
            <person name="Ohtaka K."/>
            <person name="Satoh M."/>
            <person name="Sonobe K."/>
            <person name="Ishii M."/>
            <person name="Ohtani R."/>
            <person name="Kanamori-Sato M."/>
            <person name="Honoki R."/>
            <person name="Miyazaki D."/>
            <person name="Mochizuki H."/>
            <person name="Umetsu J."/>
            <person name="Higashi K."/>
            <person name="Shibata D."/>
            <person name="Kamiya Y."/>
            <person name="Sato N."/>
            <person name="Nakamura Y."/>
            <person name="Tabata S."/>
            <person name="Ida S."/>
            <person name="Kurokawa K."/>
            <person name="Ohta H."/>
        </authorList>
    </citation>
    <scope>NUCLEOTIDE SEQUENCE [LARGE SCALE GENOMIC DNA]</scope>
    <source>
        <strain evidence="6 7">NIES-2285</strain>
    </source>
</reference>
<dbReference type="PROSITE" id="PS50600">
    <property type="entry name" value="ULP_PROTEASE"/>
    <property type="match status" value="1"/>
</dbReference>
<feature type="region of interest" description="Disordered" evidence="4">
    <location>
        <begin position="63"/>
        <end position="105"/>
    </location>
</feature>
<gene>
    <name evidence="6" type="ORF">KFL_012510020</name>
</gene>
<dbReference type="Proteomes" id="UP000054558">
    <property type="component" value="Unassembled WGS sequence"/>
</dbReference>
<keyword evidence="7" id="KW-1185">Reference proteome</keyword>
<dbReference type="AlphaFoldDB" id="A0A1Y1IQ11"/>
<dbReference type="OrthoDB" id="10033651at2759"/>
<keyword evidence="2" id="KW-0645">Protease</keyword>
<feature type="compositionally biased region" description="Pro residues" evidence="4">
    <location>
        <begin position="75"/>
        <end position="89"/>
    </location>
</feature>
<dbReference type="InterPro" id="IPR038765">
    <property type="entry name" value="Papain-like_cys_pep_sf"/>
</dbReference>
<evidence type="ECO:0000256" key="1">
    <source>
        <dbReference type="ARBA" id="ARBA00005234"/>
    </source>
</evidence>
<name>A0A1Y1IQ11_KLENI</name>
<accession>A0A1Y1IQ11</accession>
<dbReference type="SUPFAM" id="SSF54001">
    <property type="entry name" value="Cysteine proteinases"/>
    <property type="match status" value="1"/>
</dbReference>
<sequence>MQRLCQRPNGWVEFMIYASSHPNIPRNIRERAALYQSLKRKGTLFGHTAGPLCERVLRRQGAAEHLPLSTRTPAPRTPTRPPRPPPRTPRAPQRQPTRERIAASVHVLPPLVPSRARRVLIPDTGRVSSISELPFSLNGFSDATVDRATRLVSDGALAPAPLQYQVGPDLNGMSVQRQDMLTLQRRETITDDIVNGMCTLITHEVPNAFALRSVAYSLATHYQNGPLLSANHPDVVSGRLQAYSMNAVSQFLPQQPQRWIFVPINQANYHWVIVVYDAHERKLIGYDPLFRTMTDELNNVERILWDGGILDGPVEKINGTDMPRQTDSINCGPAIIVYMLAISRTRALPELSAPVQSLVRTYTACCIFSNTLAYTGQGTVAPGRGVVNMTTNSIGVANMVLTRAQQRARLPPLRDETSGAWILGRAVPNVVYDYDSNGNAAEEKVLSFGAPGRWVMMTFRQWEAQLLSDVWSPQPNPYDIETLIQLLSSVPCHASCQGLLQKLTTGVCRQSFQYLTVGLGLFRTLLTNNKDDLIKVHQMLKSTFFAALFFRRWKGPGNPYPYNGRSTYQLLAETNLAGCIPEKHRMIVDGRADGMATALLRNVLSLYYSLSRAASREFAKLPIVNLAKGVDPNEIVPAPMKTAHTVMDELKLSLGVLSKLEANRRIGRRVNGVFCLESNHQIVSSIRRFVHGENRHECMRELDVVMAHAREKSLDLINSRFFDEGPVTIDVTKASSELRGLALYLTSSIKGIEALQLTYMGDANTVAKLDLIRNQVDEIISNIDDFLGPKKSRADPE</sequence>
<protein>
    <recommendedName>
        <fullName evidence="5">Ubiquitin-like protease family profile domain-containing protein</fullName>
    </recommendedName>
</protein>
<evidence type="ECO:0000256" key="3">
    <source>
        <dbReference type="ARBA" id="ARBA00022801"/>
    </source>
</evidence>
<evidence type="ECO:0000313" key="7">
    <source>
        <dbReference type="Proteomes" id="UP000054558"/>
    </source>
</evidence>
<keyword evidence="3" id="KW-0378">Hydrolase</keyword>
<dbReference type="InterPro" id="IPR003653">
    <property type="entry name" value="Peptidase_C48_C"/>
</dbReference>
<evidence type="ECO:0000256" key="4">
    <source>
        <dbReference type="SAM" id="MobiDB-lite"/>
    </source>
</evidence>
<dbReference type="EMBL" id="DF238200">
    <property type="protein sequence ID" value="GAQ93015.1"/>
    <property type="molecule type" value="Genomic_DNA"/>
</dbReference>
<dbReference type="GO" id="GO:0008234">
    <property type="term" value="F:cysteine-type peptidase activity"/>
    <property type="evidence" value="ECO:0007669"/>
    <property type="project" value="InterPro"/>
</dbReference>
<proteinExistence type="inferred from homology"/>
<dbReference type="GO" id="GO:0006508">
    <property type="term" value="P:proteolysis"/>
    <property type="evidence" value="ECO:0007669"/>
    <property type="project" value="UniProtKB-KW"/>
</dbReference>
<evidence type="ECO:0000256" key="2">
    <source>
        <dbReference type="ARBA" id="ARBA00022670"/>
    </source>
</evidence>
<evidence type="ECO:0000259" key="5">
    <source>
        <dbReference type="PROSITE" id="PS50600"/>
    </source>
</evidence>
<evidence type="ECO:0000313" key="6">
    <source>
        <dbReference type="EMBL" id="GAQ93015.1"/>
    </source>
</evidence>
<dbReference type="Gene3D" id="3.40.395.10">
    <property type="entry name" value="Adenoviral Proteinase, Chain A"/>
    <property type="match status" value="1"/>
</dbReference>
<comment type="similarity">
    <text evidence="1">Belongs to the peptidase C48 family.</text>
</comment>
<organism evidence="6 7">
    <name type="scientific">Klebsormidium nitens</name>
    <name type="common">Green alga</name>
    <name type="synonym">Ulothrix nitens</name>
    <dbReference type="NCBI Taxonomy" id="105231"/>
    <lineage>
        <taxon>Eukaryota</taxon>
        <taxon>Viridiplantae</taxon>
        <taxon>Streptophyta</taxon>
        <taxon>Klebsormidiophyceae</taxon>
        <taxon>Klebsormidiales</taxon>
        <taxon>Klebsormidiaceae</taxon>
        <taxon>Klebsormidium</taxon>
    </lineage>
</organism>
<feature type="domain" description="Ubiquitin-like protease family profile" evidence="5">
    <location>
        <begin position="173"/>
        <end position="342"/>
    </location>
</feature>